<evidence type="ECO:0000313" key="1">
    <source>
        <dbReference type="EMBL" id="EKC39942.1"/>
    </source>
</evidence>
<accession>K1QSX6</accession>
<dbReference type="HOGENOM" id="CLU_1397582_0_0_1"/>
<dbReference type="InParanoid" id="K1QSX6"/>
<protein>
    <submittedName>
        <fullName evidence="1">Teneurin-3</fullName>
    </submittedName>
</protein>
<sequence>MCLDTCPKNCDGNTCKRESGNCLVCKKDWFGDSCTCKGPCGEDGCNDAGICKTCVHGRYGELCIQTCAPSCAQCDRESGECKVCVPGKFGALCSKTCQPNCKDSTCDKTTGLCVECAPGKFDEMCDKNCSLNCHDAFSCSRDGHCHNGCKLGYQPPVCAEPLRQIGMQMMVIVTVLVIGFLFMVVIVVICICYVR</sequence>
<dbReference type="AlphaFoldDB" id="K1QSX6"/>
<organism evidence="1">
    <name type="scientific">Magallana gigas</name>
    <name type="common">Pacific oyster</name>
    <name type="synonym">Crassostrea gigas</name>
    <dbReference type="NCBI Taxonomy" id="29159"/>
    <lineage>
        <taxon>Eukaryota</taxon>
        <taxon>Metazoa</taxon>
        <taxon>Spiralia</taxon>
        <taxon>Lophotrochozoa</taxon>
        <taxon>Mollusca</taxon>
        <taxon>Bivalvia</taxon>
        <taxon>Autobranchia</taxon>
        <taxon>Pteriomorphia</taxon>
        <taxon>Ostreida</taxon>
        <taxon>Ostreoidea</taxon>
        <taxon>Ostreidae</taxon>
        <taxon>Magallana</taxon>
    </lineage>
</organism>
<name>K1QSX6_MAGGI</name>
<proteinExistence type="predicted"/>
<reference evidence="1" key="1">
    <citation type="journal article" date="2012" name="Nature">
        <title>The oyster genome reveals stress adaptation and complexity of shell formation.</title>
        <authorList>
            <person name="Zhang G."/>
            <person name="Fang X."/>
            <person name="Guo X."/>
            <person name="Li L."/>
            <person name="Luo R."/>
            <person name="Xu F."/>
            <person name="Yang P."/>
            <person name="Zhang L."/>
            <person name="Wang X."/>
            <person name="Qi H."/>
            <person name="Xiong Z."/>
            <person name="Que H."/>
            <person name="Xie Y."/>
            <person name="Holland P.W."/>
            <person name="Paps J."/>
            <person name="Zhu Y."/>
            <person name="Wu F."/>
            <person name="Chen Y."/>
            <person name="Wang J."/>
            <person name="Peng C."/>
            <person name="Meng J."/>
            <person name="Yang L."/>
            <person name="Liu J."/>
            <person name="Wen B."/>
            <person name="Zhang N."/>
            <person name="Huang Z."/>
            <person name="Zhu Q."/>
            <person name="Feng Y."/>
            <person name="Mount A."/>
            <person name="Hedgecock D."/>
            <person name="Xu Z."/>
            <person name="Liu Y."/>
            <person name="Domazet-Loso T."/>
            <person name="Du Y."/>
            <person name="Sun X."/>
            <person name="Zhang S."/>
            <person name="Liu B."/>
            <person name="Cheng P."/>
            <person name="Jiang X."/>
            <person name="Li J."/>
            <person name="Fan D."/>
            <person name="Wang W."/>
            <person name="Fu W."/>
            <person name="Wang T."/>
            <person name="Wang B."/>
            <person name="Zhang J."/>
            <person name="Peng Z."/>
            <person name="Li Y."/>
            <person name="Li N."/>
            <person name="Wang J."/>
            <person name="Chen M."/>
            <person name="He Y."/>
            <person name="Tan F."/>
            <person name="Song X."/>
            <person name="Zheng Q."/>
            <person name="Huang R."/>
            <person name="Yang H."/>
            <person name="Du X."/>
            <person name="Chen L."/>
            <person name="Yang M."/>
            <person name="Gaffney P.M."/>
            <person name="Wang S."/>
            <person name="Luo L."/>
            <person name="She Z."/>
            <person name="Ming Y."/>
            <person name="Huang W."/>
            <person name="Zhang S."/>
            <person name="Huang B."/>
            <person name="Zhang Y."/>
            <person name="Qu T."/>
            <person name="Ni P."/>
            <person name="Miao G."/>
            <person name="Wang J."/>
            <person name="Wang Q."/>
            <person name="Steinberg C.E."/>
            <person name="Wang H."/>
            <person name="Li N."/>
            <person name="Qian L."/>
            <person name="Zhang G."/>
            <person name="Li Y."/>
            <person name="Yang H."/>
            <person name="Liu X."/>
            <person name="Wang J."/>
            <person name="Yin Y."/>
            <person name="Wang J."/>
        </authorList>
    </citation>
    <scope>NUCLEOTIDE SEQUENCE [LARGE SCALE GENOMIC DNA]</scope>
    <source>
        <strain evidence="1">05x7-T-G4-1.051#20</strain>
    </source>
</reference>
<dbReference type="EMBL" id="JH816287">
    <property type="protein sequence ID" value="EKC39942.1"/>
    <property type="molecule type" value="Genomic_DNA"/>
</dbReference>
<gene>
    <name evidence="1" type="ORF">CGI_10026949</name>
</gene>